<keyword evidence="2" id="KW-0813">Transport</keyword>
<dbReference type="PROSITE" id="PS50850">
    <property type="entry name" value="MFS"/>
    <property type="match status" value="1"/>
</dbReference>
<dbReference type="Gene3D" id="1.20.1250.20">
    <property type="entry name" value="MFS general substrate transporter like domains"/>
    <property type="match status" value="2"/>
</dbReference>
<gene>
    <name evidence="9" type="ORF">ACFSW5_17825</name>
</gene>
<comment type="subcellular location">
    <subcellularLocation>
        <location evidence="1">Cell membrane</location>
        <topology evidence="1">Multi-pass membrane protein</topology>
    </subcellularLocation>
</comment>
<feature type="transmembrane region" description="Helical" evidence="7">
    <location>
        <begin position="12"/>
        <end position="38"/>
    </location>
</feature>
<dbReference type="PANTHER" id="PTHR23517">
    <property type="entry name" value="RESISTANCE PROTEIN MDTM, PUTATIVE-RELATED-RELATED"/>
    <property type="match status" value="1"/>
</dbReference>
<keyword evidence="3" id="KW-1003">Cell membrane</keyword>
<evidence type="ECO:0000259" key="8">
    <source>
        <dbReference type="PROSITE" id="PS50850"/>
    </source>
</evidence>
<feature type="transmembrane region" description="Helical" evidence="7">
    <location>
        <begin position="212"/>
        <end position="231"/>
    </location>
</feature>
<dbReference type="PRINTS" id="PR01035">
    <property type="entry name" value="TCRTETA"/>
</dbReference>
<feature type="transmembrane region" description="Helical" evidence="7">
    <location>
        <begin position="243"/>
        <end position="264"/>
    </location>
</feature>
<dbReference type="Proteomes" id="UP001597493">
    <property type="component" value="Unassembled WGS sequence"/>
</dbReference>
<keyword evidence="4 7" id="KW-0812">Transmembrane</keyword>
<dbReference type="SUPFAM" id="SSF103473">
    <property type="entry name" value="MFS general substrate transporter"/>
    <property type="match status" value="1"/>
</dbReference>
<feature type="transmembrane region" description="Helical" evidence="7">
    <location>
        <begin position="365"/>
        <end position="382"/>
    </location>
</feature>
<evidence type="ECO:0000256" key="7">
    <source>
        <dbReference type="SAM" id="Phobius"/>
    </source>
</evidence>
<dbReference type="InterPro" id="IPR001958">
    <property type="entry name" value="Tet-R_TetA/multi-R_MdtG-like"/>
</dbReference>
<keyword evidence="6 7" id="KW-0472">Membrane</keyword>
<evidence type="ECO:0000256" key="1">
    <source>
        <dbReference type="ARBA" id="ARBA00004651"/>
    </source>
</evidence>
<dbReference type="InterPro" id="IPR011701">
    <property type="entry name" value="MFS"/>
</dbReference>
<evidence type="ECO:0000256" key="5">
    <source>
        <dbReference type="ARBA" id="ARBA00022989"/>
    </source>
</evidence>
<feature type="transmembrane region" description="Helical" evidence="7">
    <location>
        <begin position="50"/>
        <end position="72"/>
    </location>
</feature>
<protein>
    <submittedName>
        <fullName evidence="9">MFS transporter</fullName>
    </submittedName>
</protein>
<evidence type="ECO:0000313" key="9">
    <source>
        <dbReference type="EMBL" id="MFD2662118.1"/>
    </source>
</evidence>
<proteinExistence type="predicted"/>
<dbReference type="PANTHER" id="PTHR23517:SF3">
    <property type="entry name" value="INTEGRAL MEMBRANE TRANSPORT PROTEIN"/>
    <property type="match status" value="1"/>
</dbReference>
<dbReference type="Pfam" id="PF07690">
    <property type="entry name" value="MFS_1"/>
    <property type="match status" value="2"/>
</dbReference>
<feature type="transmembrane region" description="Helical" evidence="7">
    <location>
        <begin position="104"/>
        <end position="126"/>
    </location>
</feature>
<feature type="transmembrane region" description="Helical" evidence="7">
    <location>
        <begin position="276"/>
        <end position="294"/>
    </location>
</feature>
<dbReference type="CDD" id="cd17325">
    <property type="entry name" value="MFS_MdtG_SLC18_like"/>
    <property type="match status" value="1"/>
</dbReference>
<evidence type="ECO:0000256" key="3">
    <source>
        <dbReference type="ARBA" id="ARBA00022475"/>
    </source>
</evidence>
<dbReference type="InterPro" id="IPR020846">
    <property type="entry name" value="MFS_dom"/>
</dbReference>
<evidence type="ECO:0000256" key="6">
    <source>
        <dbReference type="ARBA" id="ARBA00023136"/>
    </source>
</evidence>
<feature type="transmembrane region" description="Helical" evidence="7">
    <location>
        <begin position="334"/>
        <end position="353"/>
    </location>
</feature>
<feature type="transmembrane region" description="Helical" evidence="7">
    <location>
        <begin position="164"/>
        <end position="183"/>
    </location>
</feature>
<organism evidence="9 10">
    <name type="scientific">Paenibacillus thailandensis</name>
    <dbReference type="NCBI Taxonomy" id="393250"/>
    <lineage>
        <taxon>Bacteria</taxon>
        <taxon>Bacillati</taxon>
        <taxon>Bacillota</taxon>
        <taxon>Bacilli</taxon>
        <taxon>Bacillales</taxon>
        <taxon>Paenibacillaceae</taxon>
        <taxon>Paenibacillus</taxon>
    </lineage>
</organism>
<feature type="transmembrane region" description="Helical" evidence="7">
    <location>
        <begin position="79"/>
        <end position="98"/>
    </location>
</feature>
<keyword evidence="5 7" id="KW-1133">Transmembrane helix</keyword>
<comment type="caution">
    <text evidence="9">The sequence shown here is derived from an EMBL/GenBank/DDBJ whole genome shotgun (WGS) entry which is preliminary data.</text>
</comment>
<reference evidence="10" key="1">
    <citation type="journal article" date="2019" name="Int. J. Syst. Evol. Microbiol.">
        <title>The Global Catalogue of Microorganisms (GCM) 10K type strain sequencing project: providing services to taxonomists for standard genome sequencing and annotation.</title>
        <authorList>
            <consortium name="The Broad Institute Genomics Platform"/>
            <consortium name="The Broad Institute Genome Sequencing Center for Infectious Disease"/>
            <person name="Wu L."/>
            <person name="Ma J."/>
        </authorList>
    </citation>
    <scope>NUCLEOTIDE SEQUENCE [LARGE SCALE GENOMIC DNA]</scope>
    <source>
        <strain evidence="10">TISTR 1827</strain>
    </source>
</reference>
<dbReference type="EMBL" id="JBHUMY010000023">
    <property type="protein sequence ID" value="MFD2662118.1"/>
    <property type="molecule type" value="Genomic_DNA"/>
</dbReference>
<dbReference type="RefSeq" id="WP_379275918.1">
    <property type="nucleotide sequence ID" value="NZ_JBHUGT010000023.1"/>
</dbReference>
<accession>A0ABW5R0J0</accession>
<sequence>MAASHNKLFRSDIGLISVILFLENFVRGAVLVSLLPIYGEKTLGLTLDVIGVAITAHYLTDTALKIAIGYLLDRFSIRVVVQSGLFISFIGLFALQFAGVPWLFILASAVYGIGMSPVWIVCLTSVSDQKQRGGQMGYWYSIWLVGLGAGPIVCNVLLDYSARFTYYLLISLYLLSWVLSLFIKKRPIPPVRKVSFRKQLLVLQGRLRKMKLLLPGMILQTMGAAMLVPVLPGFATNQLGFTGLQYSLLLLAGGICAVAGLIPMGKLSDRLAGKKLFLIFGFGFIAVLLALLALRPPIWYCFVITMALGLSYSAILPAWNALLGKYVPPRQEGFGWGILSAVEGVGVMIGPVAGGLIGSAAGTPAVVWTSAILFALICLYYWPQKLD</sequence>
<evidence type="ECO:0000313" key="10">
    <source>
        <dbReference type="Proteomes" id="UP001597493"/>
    </source>
</evidence>
<dbReference type="InterPro" id="IPR050171">
    <property type="entry name" value="MFS_Transporters"/>
</dbReference>
<name>A0ABW5R0J0_9BACL</name>
<feature type="domain" description="Major facilitator superfamily (MFS) profile" evidence="8">
    <location>
        <begin position="12"/>
        <end position="386"/>
    </location>
</feature>
<dbReference type="InterPro" id="IPR036259">
    <property type="entry name" value="MFS_trans_sf"/>
</dbReference>
<feature type="transmembrane region" description="Helical" evidence="7">
    <location>
        <begin position="300"/>
        <end position="322"/>
    </location>
</feature>
<keyword evidence="10" id="KW-1185">Reference proteome</keyword>
<feature type="transmembrane region" description="Helical" evidence="7">
    <location>
        <begin position="138"/>
        <end position="158"/>
    </location>
</feature>
<evidence type="ECO:0000256" key="2">
    <source>
        <dbReference type="ARBA" id="ARBA00022448"/>
    </source>
</evidence>
<evidence type="ECO:0000256" key="4">
    <source>
        <dbReference type="ARBA" id="ARBA00022692"/>
    </source>
</evidence>